<dbReference type="GeneID" id="109020918"/>
<dbReference type="Pfam" id="PF00931">
    <property type="entry name" value="NB-ARC"/>
    <property type="match status" value="1"/>
</dbReference>
<feature type="domain" description="Disease resistance R13L4/SHOC-2-like LRR" evidence="7">
    <location>
        <begin position="563"/>
        <end position="891"/>
    </location>
</feature>
<dbReference type="InterPro" id="IPR042197">
    <property type="entry name" value="Apaf_helical"/>
</dbReference>
<dbReference type="FunCoup" id="A0A2I4HS66">
    <property type="interactions" value="41"/>
</dbReference>
<dbReference type="InterPro" id="IPR058922">
    <property type="entry name" value="WHD_DRP"/>
</dbReference>
<dbReference type="RefSeq" id="XP_018858994.2">
    <property type="nucleotide sequence ID" value="XM_019003449.2"/>
</dbReference>
<dbReference type="InterPro" id="IPR044974">
    <property type="entry name" value="Disease_R_plants"/>
</dbReference>
<dbReference type="InterPro" id="IPR002182">
    <property type="entry name" value="NB-ARC"/>
</dbReference>
<evidence type="ECO:0000256" key="2">
    <source>
        <dbReference type="ARBA" id="ARBA00022741"/>
    </source>
</evidence>
<dbReference type="PRINTS" id="PR00364">
    <property type="entry name" value="DISEASERSIST"/>
</dbReference>
<feature type="domain" description="Disease resistance N-terminal" evidence="5">
    <location>
        <begin position="5"/>
        <end position="95"/>
    </location>
</feature>
<evidence type="ECO:0000313" key="8">
    <source>
        <dbReference type="Proteomes" id="UP000235220"/>
    </source>
</evidence>
<dbReference type="GO" id="GO:0043531">
    <property type="term" value="F:ADP binding"/>
    <property type="evidence" value="ECO:0007669"/>
    <property type="project" value="InterPro"/>
</dbReference>
<dbReference type="PANTHER" id="PTHR23155:SF1185">
    <property type="entry name" value="DISEASE RESISTANCE RPP8-LIKE PROTEIN 3-RELATED"/>
    <property type="match status" value="1"/>
</dbReference>
<dbReference type="SUPFAM" id="SSF52058">
    <property type="entry name" value="L domain-like"/>
    <property type="match status" value="1"/>
</dbReference>
<dbReference type="GO" id="GO:0051707">
    <property type="term" value="P:response to other organism"/>
    <property type="evidence" value="ECO:0007669"/>
    <property type="project" value="UniProtKB-ARBA"/>
</dbReference>
<dbReference type="Gene3D" id="1.10.8.430">
    <property type="entry name" value="Helical domain of apoptotic protease-activating factors"/>
    <property type="match status" value="1"/>
</dbReference>
<dbReference type="Pfam" id="PF23559">
    <property type="entry name" value="WHD_DRP"/>
    <property type="match status" value="1"/>
</dbReference>
<feature type="domain" description="Disease resistance protein winged helix" evidence="6">
    <location>
        <begin position="434"/>
        <end position="508"/>
    </location>
</feature>
<dbReference type="InterPro" id="IPR038005">
    <property type="entry name" value="RX-like_CC"/>
</dbReference>
<keyword evidence="8" id="KW-1185">Reference proteome</keyword>
<evidence type="ECO:0000259" key="4">
    <source>
        <dbReference type="Pfam" id="PF00931"/>
    </source>
</evidence>
<keyword evidence="1" id="KW-0677">Repeat</keyword>
<dbReference type="Gene3D" id="3.80.10.10">
    <property type="entry name" value="Ribonuclease Inhibitor"/>
    <property type="match status" value="1"/>
</dbReference>
<evidence type="ECO:0000259" key="7">
    <source>
        <dbReference type="Pfam" id="PF23598"/>
    </source>
</evidence>
<evidence type="ECO:0000259" key="5">
    <source>
        <dbReference type="Pfam" id="PF18052"/>
    </source>
</evidence>
<dbReference type="GO" id="GO:0006952">
    <property type="term" value="P:defense response"/>
    <property type="evidence" value="ECO:0007669"/>
    <property type="project" value="UniProtKB-KW"/>
</dbReference>
<dbReference type="InterPro" id="IPR036388">
    <property type="entry name" value="WH-like_DNA-bd_sf"/>
</dbReference>
<gene>
    <name evidence="9" type="primary">LOC109020918</name>
</gene>
<dbReference type="AlphaFoldDB" id="A0A2I4HS66"/>
<dbReference type="Gene3D" id="3.40.50.300">
    <property type="entry name" value="P-loop containing nucleotide triphosphate hydrolases"/>
    <property type="match status" value="1"/>
</dbReference>
<dbReference type="FunFam" id="1.10.10.10:FF:000322">
    <property type="entry name" value="Probable disease resistance protein At1g63360"/>
    <property type="match status" value="1"/>
</dbReference>
<dbReference type="Gene3D" id="1.10.10.10">
    <property type="entry name" value="Winged helix-like DNA-binding domain superfamily/Winged helix DNA-binding domain"/>
    <property type="match status" value="1"/>
</dbReference>
<evidence type="ECO:0000256" key="3">
    <source>
        <dbReference type="ARBA" id="ARBA00022821"/>
    </source>
</evidence>
<evidence type="ECO:0000259" key="6">
    <source>
        <dbReference type="Pfam" id="PF23559"/>
    </source>
</evidence>
<sequence>MAESVVSFVVEKLGNLLIEEAAFLQGAGEEVRQLQIELKRMQCFLKDADNRQNEDERVRNWVSEIRDAAYDAEDSIETFALEISYSKNRSENSLKRFVPAFDKGRKLHKLGSKIKAIKATISDLTRSLQTYGVTSAVRNEGSSSEFQRQRQLRWSYSHVVEEYIVGLDENIVQVVEQLVDEEKNCQVVSIWGMGGLGKTTLAKEVYHHRTIRRHFEGFAWAYISQQCKFRDVWEGTLIKLTSPSKDERDRISQMEDEELAKKLYEVLTEKRCLVILDDIWNTDDWDSLRPGFPSGKVGSKMLVTTRNRELALHIYPGGLHNPECLNVEQSWKLFQKKAFPRKDTDSSICRDKERLGRDMVARCGGLPLGIIVLGGLLATKETLNEWEIVHKNIKSYLGRGGGQGRKTTIHDVLALSYNDLPSQLKLCFLYLSHFPEDFDIPTKKLVRLWVAEAFVSPEFEGEGDEMLEDIAELYLIELINRCIAEVGVIGASGRIKSCRLHDLMRDLCLSKATQENFLHIVSGHETNPLSSHSVRRVSSTGRIRRLAIFTEDFLPENYKENPQIRSALYFNKNNQQIESMFEYFKLLRVLDVEGILLLDVVLPEEIGRLVHLRYLSLKKTGMRKLPSSIGNLVCLETLNLETIEDLGWESTVELPDVIWKMEQLRHLYLPKWCDNSSYDKLQLTNLRNLQTLVNLPANKCDLRDLLSLTNLRKLVLNDSRHFHEFGAIVNHPNKRLCNLQSLSMKAGLLSFPREVIDMQEVVQGCPRLWKLHIEGRIEKLPDCNEFPRNLAKLTLWGSSLVEDVMPTLGKLPNLRVLSGWEVFVGKQMVCLENGFPKLESLLLRGLLNLEEWTVEAGAMPRLRHLKISNCTKLKMVPDGLRFVSTLQELEIRWMPRTFKLRLEGGEDFFKVQHVPSIIFLN</sequence>
<dbReference type="InterPro" id="IPR027417">
    <property type="entry name" value="P-loop_NTPase"/>
</dbReference>
<dbReference type="FunFam" id="3.40.50.300:FF:001091">
    <property type="entry name" value="Probable disease resistance protein At1g61300"/>
    <property type="match status" value="1"/>
</dbReference>
<dbReference type="Gene3D" id="1.20.5.4130">
    <property type="match status" value="1"/>
</dbReference>
<name>A0A2I4HS66_JUGRE</name>
<organism evidence="8 9">
    <name type="scientific">Juglans regia</name>
    <name type="common">English walnut</name>
    <dbReference type="NCBI Taxonomy" id="51240"/>
    <lineage>
        <taxon>Eukaryota</taxon>
        <taxon>Viridiplantae</taxon>
        <taxon>Streptophyta</taxon>
        <taxon>Embryophyta</taxon>
        <taxon>Tracheophyta</taxon>
        <taxon>Spermatophyta</taxon>
        <taxon>Magnoliopsida</taxon>
        <taxon>eudicotyledons</taxon>
        <taxon>Gunneridae</taxon>
        <taxon>Pentapetalae</taxon>
        <taxon>rosids</taxon>
        <taxon>fabids</taxon>
        <taxon>Fagales</taxon>
        <taxon>Juglandaceae</taxon>
        <taxon>Juglans</taxon>
    </lineage>
</organism>
<dbReference type="InterPro" id="IPR041118">
    <property type="entry name" value="Rx_N"/>
</dbReference>
<evidence type="ECO:0000256" key="1">
    <source>
        <dbReference type="ARBA" id="ARBA00022737"/>
    </source>
</evidence>
<keyword evidence="3" id="KW-0611">Plant defense</keyword>
<protein>
    <submittedName>
        <fullName evidence="9">Disease resistance protein At1g50180</fullName>
    </submittedName>
</protein>
<dbReference type="Gramene" id="Jr10_06800_p1">
    <property type="protein sequence ID" value="cds.Jr10_06800_p1"/>
    <property type="gene ID" value="Jr10_06800"/>
</dbReference>
<dbReference type="PANTHER" id="PTHR23155">
    <property type="entry name" value="DISEASE RESISTANCE PROTEIN RP"/>
    <property type="match status" value="1"/>
</dbReference>
<dbReference type="InterPro" id="IPR032675">
    <property type="entry name" value="LRR_dom_sf"/>
</dbReference>
<dbReference type="CDD" id="cd14798">
    <property type="entry name" value="RX-CC_like"/>
    <property type="match status" value="1"/>
</dbReference>
<dbReference type="FunFam" id="1.10.8.430:FF:000003">
    <property type="entry name" value="Probable disease resistance protein At5g66910"/>
    <property type="match status" value="1"/>
</dbReference>
<dbReference type="Pfam" id="PF23598">
    <property type="entry name" value="LRR_14"/>
    <property type="match status" value="1"/>
</dbReference>
<accession>A0A2I4HS66</accession>
<reference evidence="9" key="1">
    <citation type="submission" date="2025-08" db="UniProtKB">
        <authorList>
            <consortium name="RefSeq"/>
        </authorList>
    </citation>
    <scope>IDENTIFICATION</scope>
    <source>
        <tissue evidence="9">Leaves</tissue>
    </source>
</reference>
<dbReference type="KEGG" id="jre:109020918"/>
<keyword evidence="2" id="KW-0547">Nucleotide-binding</keyword>
<dbReference type="Pfam" id="PF18052">
    <property type="entry name" value="Rx_N"/>
    <property type="match status" value="1"/>
</dbReference>
<dbReference type="InterPro" id="IPR055414">
    <property type="entry name" value="LRR_R13L4/SHOC2-like"/>
</dbReference>
<dbReference type="SUPFAM" id="SSF52540">
    <property type="entry name" value="P-loop containing nucleoside triphosphate hydrolases"/>
    <property type="match status" value="1"/>
</dbReference>
<evidence type="ECO:0000313" key="9">
    <source>
        <dbReference type="RefSeq" id="XP_018858994.2"/>
    </source>
</evidence>
<dbReference type="Proteomes" id="UP000235220">
    <property type="component" value="Chromosome 10"/>
</dbReference>
<feature type="domain" description="NB-ARC" evidence="4">
    <location>
        <begin position="170"/>
        <end position="343"/>
    </location>
</feature>
<proteinExistence type="predicted"/>
<dbReference type="OrthoDB" id="646178at2759"/>